<keyword evidence="6" id="KW-1185">Reference proteome</keyword>
<dbReference type="EMBL" id="SPMY01000045">
    <property type="protein sequence ID" value="NMQ29050.1"/>
    <property type="molecule type" value="Genomic_DNA"/>
</dbReference>
<keyword evidence="5" id="KW-0378">Hydrolase</keyword>
<evidence type="ECO:0000256" key="3">
    <source>
        <dbReference type="ARBA" id="ARBA00023125"/>
    </source>
</evidence>
<dbReference type="InterPro" id="IPR044946">
    <property type="entry name" value="Restrct_endonuc_typeI_TRD_sf"/>
</dbReference>
<accession>A0ABX1U218</accession>
<evidence type="ECO:0000259" key="4">
    <source>
        <dbReference type="Pfam" id="PF01420"/>
    </source>
</evidence>
<keyword evidence="5" id="KW-0255">Endonuclease</keyword>
<keyword evidence="2" id="KW-0680">Restriction system</keyword>
<protein>
    <submittedName>
        <fullName evidence="5">Restriction endonuclease subunit S</fullName>
    </submittedName>
</protein>
<evidence type="ECO:0000313" key="5">
    <source>
        <dbReference type="EMBL" id="NMQ29050.1"/>
    </source>
</evidence>
<dbReference type="Pfam" id="PF01420">
    <property type="entry name" value="Methylase_S"/>
    <property type="match status" value="1"/>
</dbReference>
<dbReference type="Proteomes" id="UP000749010">
    <property type="component" value="Unassembled WGS sequence"/>
</dbReference>
<dbReference type="InterPro" id="IPR000055">
    <property type="entry name" value="Restrct_endonuc_typeI_TRD"/>
</dbReference>
<dbReference type="Gene3D" id="3.90.220.20">
    <property type="entry name" value="DNA methylase specificity domains"/>
    <property type="match status" value="2"/>
</dbReference>
<proteinExistence type="inferred from homology"/>
<evidence type="ECO:0000256" key="2">
    <source>
        <dbReference type="ARBA" id="ARBA00022747"/>
    </source>
</evidence>
<evidence type="ECO:0000256" key="1">
    <source>
        <dbReference type="ARBA" id="ARBA00010923"/>
    </source>
</evidence>
<name>A0ABX1U218_9PROT</name>
<dbReference type="InterPro" id="IPR052021">
    <property type="entry name" value="Type-I_RS_S_subunit"/>
</dbReference>
<dbReference type="GO" id="GO:0004519">
    <property type="term" value="F:endonuclease activity"/>
    <property type="evidence" value="ECO:0007669"/>
    <property type="project" value="UniProtKB-KW"/>
</dbReference>
<dbReference type="SUPFAM" id="SSF116734">
    <property type="entry name" value="DNA methylase specificity domain"/>
    <property type="match status" value="2"/>
</dbReference>
<keyword evidence="3" id="KW-0238">DNA-binding</keyword>
<dbReference type="CDD" id="cd16961">
    <property type="entry name" value="RMtype1_S_TRD-CR_like"/>
    <property type="match status" value="1"/>
</dbReference>
<keyword evidence="5" id="KW-0540">Nuclease</keyword>
<sequence>MSEWRTVRIGDVAAVFDGPHATPTKVASGPIFLGISSLESGRLKLSATEHLSETDFAQWTRRVLPTAGDVVFSYETRLGEAALIPNGLRCCLGRRMGLVRPRTHALDSRFFLYQYLSPGFQEYLRSRTIHGSTVDRIPLKAFPDFPLALPALHTQRHIAHILGTLDDKIELNRRTNETLEAMARAIFQSWFVGFEFVRVSASELIREKVLDIGDGYRAKNDELGDEGLPFIRAMNLKNDFDTAGADRLKPDRIAGALSKCSRVGDVAFTSKGTIGRFARVGEATESFVYSPQVCFWRTLDPQRLHPAILYCWMQSVDFLTQLHGRSGETDMAPYVSLRDQRAMFMPRFDASQAQVGREIAALLSLVSENQTQSRTLSALRDALLPRLLSGEICGYAASYGVQGMAAC</sequence>
<comment type="similarity">
    <text evidence="1">Belongs to the type-I restriction system S methylase family.</text>
</comment>
<comment type="caution">
    <text evidence="5">The sequence shown here is derived from an EMBL/GenBank/DDBJ whole genome shotgun (WGS) entry which is preliminary data.</text>
</comment>
<feature type="domain" description="Type I restriction modification DNA specificity" evidence="4">
    <location>
        <begin position="1"/>
        <end position="180"/>
    </location>
</feature>
<evidence type="ECO:0000313" key="6">
    <source>
        <dbReference type="Proteomes" id="UP000749010"/>
    </source>
</evidence>
<gene>
    <name evidence="5" type="ORF">E4Q23_15550</name>
</gene>
<reference evidence="5 6" key="1">
    <citation type="submission" date="2019-03" db="EMBL/GenBank/DDBJ databases">
        <title>Metabolic reconstructions from genomes of highly enriched 'Candidatus Accumulibacter' and 'Candidatus Competibacter' bioreactor populations.</title>
        <authorList>
            <person name="Annavajhala M.K."/>
            <person name="Welles L."/>
            <person name="Abbas B."/>
            <person name="Sorokin D."/>
            <person name="Park H."/>
            <person name="Van Loosdrecht M."/>
            <person name="Chandran K."/>
        </authorList>
    </citation>
    <scope>NUCLEOTIDE SEQUENCE [LARGE SCALE GENOMIC DNA]</scope>
    <source>
        <strain evidence="5 6">SBR_S</strain>
    </source>
</reference>
<dbReference type="PANTHER" id="PTHR30408:SF13">
    <property type="entry name" value="TYPE I RESTRICTION ENZYME HINDI SPECIFICITY SUBUNIT"/>
    <property type="match status" value="1"/>
</dbReference>
<dbReference type="RefSeq" id="WP_169067506.1">
    <property type="nucleotide sequence ID" value="NZ_SPMY01000045.1"/>
</dbReference>
<dbReference type="PANTHER" id="PTHR30408">
    <property type="entry name" value="TYPE-1 RESTRICTION ENZYME ECOKI SPECIFICITY PROTEIN"/>
    <property type="match status" value="1"/>
</dbReference>
<organism evidence="5 6">
    <name type="scientific">Candidatus Accumulibacter phosphatis</name>
    <dbReference type="NCBI Taxonomy" id="327160"/>
    <lineage>
        <taxon>Bacteria</taxon>
        <taxon>Pseudomonadati</taxon>
        <taxon>Pseudomonadota</taxon>
        <taxon>Betaproteobacteria</taxon>
        <taxon>Candidatus Accumulibacter</taxon>
    </lineage>
</organism>